<evidence type="ECO:0000313" key="1">
    <source>
        <dbReference type="EMBL" id="MBM2614535.1"/>
    </source>
</evidence>
<dbReference type="RefSeq" id="WP_203374415.1">
    <property type="nucleotide sequence ID" value="NZ_JAENHP010000001.1"/>
</dbReference>
<keyword evidence="2" id="KW-1185">Reference proteome</keyword>
<organism evidence="1 2">
    <name type="scientific">Paractinoplanes ovalisporus</name>
    <dbReference type="NCBI Taxonomy" id="2810368"/>
    <lineage>
        <taxon>Bacteria</taxon>
        <taxon>Bacillati</taxon>
        <taxon>Actinomycetota</taxon>
        <taxon>Actinomycetes</taxon>
        <taxon>Micromonosporales</taxon>
        <taxon>Micromonosporaceae</taxon>
        <taxon>Paractinoplanes</taxon>
    </lineage>
</organism>
<evidence type="ECO:0000313" key="2">
    <source>
        <dbReference type="Proteomes" id="UP000632138"/>
    </source>
</evidence>
<dbReference type="Proteomes" id="UP000632138">
    <property type="component" value="Unassembled WGS sequence"/>
</dbReference>
<reference evidence="1 2" key="1">
    <citation type="submission" date="2021-01" db="EMBL/GenBank/DDBJ databases">
        <title>Actinoplanes sp. nov. LDG1-06 isolated from lichen.</title>
        <authorList>
            <person name="Saeng-In P."/>
            <person name="Phongsopitanun W."/>
            <person name="Kanchanasin P."/>
            <person name="Yuki M."/>
            <person name="Kudo T."/>
            <person name="Ohkuma M."/>
            <person name="Tanasupawat S."/>
        </authorList>
    </citation>
    <scope>NUCLEOTIDE SEQUENCE [LARGE SCALE GENOMIC DNA]</scope>
    <source>
        <strain evidence="1 2">LDG1-06</strain>
    </source>
</reference>
<accession>A0ABS2A3V8</accession>
<protein>
    <submittedName>
        <fullName evidence="1">Uncharacterized protein</fullName>
    </submittedName>
</protein>
<sequence>MVTGEKRSAMLLRLLTHLFTVLAGRFRPAVVVESIEEAAQPVPADRSRVLRAQFTTGVRASRAPPFASA</sequence>
<comment type="caution">
    <text evidence="1">The sequence shown here is derived from an EMBL/GenBank/DDBJ whole genome shotgun (WGS) entry which is preliminary data.</text>
</comment>
<dbReference type="EMBL" id="JAENHP010000001">
    <property type="protein sequence ID" value="MBM2614535.1"/>
    <property type="molecule type" value="Genomic_DNA"/>
</dbReference>
<name>A0ABS2A3V8_9ACTN</name>
<gene>
    <name evidence="1" type="ORF">JIG36_03070</name>
</gene>
<proteinExistence type="predicted"/>